<dbReference type="InterPro" id="IPR025101">
    <property type="entry name" value="DUF4012"/>
</dbReference>
<accession>A0A4P7GMN6</accession>
<proteinExistence type="predicted"/>
<evidence type="ECO:0000313" key="1">
    <source>
        <dbReference type="EMBL" id="QBR93406.1"/>
    </source>
</evidence>
<evidence type="ECO:0000313" key="2">
    <source>
        <dbReference type="Proteomes" id="UP000294894"/>
    </source>
</evidence>
<dbReference type="OrthoDB" id="3203519at2"/>
<dbReference type="EMBL" id="CP038267">
    <property type="protein sequence ID" value="QBR93406.1"/>
    <property type="molecule type" value="Genomic_DNA"/>
</dbReference>
<name>A0A4P7GMN6_9ACTN</name>
<dbReference type="RefSeq" id="WP_135078809.1">
    <property type="nucleotide sequence ID" value="NZ_CP038267.1"/>
</dbReference>
<gene>
    <name evidence="1" type="ORF">EXE57_14865</name>
</gene>
<organism evidence="1 2">
    <name type="scientific">Nocardioides euryhalodurans</name>
    <dbReference type="NCBI Taxonomy" id="2518370"/>
    <lineage>
        <taxon>Bacteria</taxon>
        <taxon>Bacillati</taxon>
        <taxon>Actinomycetota</taxon>
        <taxon>Actinomycetes</taxon>
        <taxon>Propionibacteriales</taxon>
        <taxon>Nocardioidaceae</taxon>
        <taxon>Nocardioides</taxon>
    </lineage>
</organism>
<dbReference type="KEGG" id="noy:EXE57_14865"/>
<dbReference type="AlphaFoldDB" id="A0A4P7GMN6"/>
<dbReference type="Pfam" id="PF13196">
    <property type="entry name" value="DUF4012"/>
    <property type="match status" value="1"/>
</dbReference>
<reference evidence="1 2" key="1">
    <citation type="submission" date="2019-03" db="EMBL/GenBank/DDBJ databases">
        <title>Three New Species of Nocardioides, Nocardioides euryhalodurans sp. nov., Nocardioides seonyuensis sp. nov. and Nocardioides eburneoflavus sp. nov., Iolated from Soil.</title>
        <authorList>
            <person name="Roh S.G."/>
            <person name="Lee C."/>
            <person name="Kim M.-K."/>
            <person name="Kim S.B."/>
        </authorList>
    </citation>
    <scope>NUCLEOTIDE SEQUENCE [LARGE SCALE GENOMIC DNA]</scope>
    <source>
        <strain evidence="1 2">MMS17-SY117</strain>
    </source>
</reference>
<dbReference type="Proteomes" id="UP000294894">
    <property type="component" value="Chromosome"/>
</dbReference>
<sequence>MSPRPTRKAPRSRRRRIIGALAGLFLLIVVLGVLALPFLGVPGEAEAAKEDLDTAVSALQSGDLRASRDAVADAREHVDAAQGDIQGLGGDVWSVIPFLGTPVADARHLVQALDDATAVAEIGVDLSPKVSGKQATLFRDDQVDEATLDEVLEGTRRIADHLRSAEAELDDVRGTSPVVGTTIAARRDEAAAQVTPMLDTYEGLEPTLDQLPAFLGFEGERSYLVAMLNPAELRYSGGAALAFSPLFFDEGSLELGESRTVANDPGLQTEASWRKVSRNNFHLGKTRVANSTFAPGWSVSGEELLRAWRETHDKRHDGVIALDVVALSKLLGVVGGIEVPGYGEVTQSNLVETLIGSYDQYYPDPNAQDSLNDPLIPAFKDAMFSGGDYLTKARALGAAADGRHFAMYFRDEAVQEGITTLGLDGDLADVEGDYVGVFTQNINGSKVDYFQRRRLSLDVTLGKEGAATNQLDVVVDNATPPYALPVPDPRFGYFTRYAVINVAAFLPAGISMDQATLRGESWEPRVRSHYQHSYAVARMELDPATYGEASMDYTVPDAATVDEAGNLVYRLAIDPQGTVDPQTVEVRVHIPRGYRATTLPEGWSARGRTLSFTTGALEATQTWEIPIAATESTR</sequence>
<protein>
    <submittedName>
        <fullName evidence="1">DUF4012 domain-containing protein</fullName>
    </submittedName>
</protein>
<keyword evidence="2" id="KW-1185">Reference proteome</keyword>